<keyword evidence="1" id="KW-0472">Membrane</keyword>
<dbReference type="GeneID" id="13697042"/>
<dbReference type="EMBL" id="CP003843">
    <property type="protein sequence ID" value="AFS83049.1"/>
    <property type="molecule type" value="Genomic_DNA"/>
</dbReference>
<dbReference type="HOGENOM" id="CLU_2476188_0_0_2"/>
<keyword evidence="3" id="KW-1185">Reference proteome</keyword>
<dbReference type="AlphaFoldDB" id="K0BC49"/>
<gene>
    <name evidence="2" type="ORF">NSED_06235</name>
</gene>
<evidence type="ECO:0000313" key="2">
    <source>
        <dbReference type="EMBL" id="AFS83049.1"/>
    </source>
</evidence>
<feature type="transmembrane region" description="Helical" evidence="1">
    <location>
        <begin position="30"/>
        <end position="49"/>
    </location>
</feature>
<dbReference type="OrthoDB" id="1345at2157"/>
<sequence length="91" mass="10488">MTDDRTRCKDCYIQKRKLSPKQIIKKNKPLLIFIGLLWLYAVFPGPFIPGLDPNFYLISAVAAVLIMIPVGFAMFFWSLNPPKSDVKKRKD</sequence>
<dbReference type="PATRIC" id="fig|1229909.8.peg.1373"/>
<dbReference type="eggNOG" id="arCOG11451">
    <property type="taxonomic scope" value="Archaea"/>
</dbReference>
<protein>
    <submittedName>
        <fullName evidence="2">Uncharacterized protein</fullName>
    </submittedName>
</protein>
<dbReference type="KEGG" id="nir:NSED_06235"/>
<organism evidence="2 3">
    <name type="scientific">Candidatus Nitrosopumilus sediminis</name>
    <dbReference type="NCBI Taxonomy" id="1229909"/>
    <lineage>
        <taxon>Archaea</taxon>
        <taxon>Nitrososphaerota</taxon>
        <taxon>Nitrososphaeria</taxon>
        <taxon>Nitrosopumilales</taxon>
        <taxon>Nitrosopumilaceae</taxon>
        <taxon>Nitrosopumilus</taxon>
    </lineage>
</organism>
<evidence type="ECO:0000313" key="3">
    <source>
        <dbReference type="Proteomes" id="UP000006100"/>
    </source>
</evidence>
<proteinExistence type="predicted"/>
<feature type="transmembrane region" description="Helical" evidence="1">
    <location>
        <begin position="55"/>
        <end position="79"/>
    </location>
</feature>
<dbReference type="Proteomes" id="UP000006100">
    <property type="component" value="Chromosome"/>
</dbReference>
<keyword evidence="1" id="KW-0812">Transmembrane</keyword>
<accession>K0BC49</accession>
<dbReference type="RefSeq" id="WP_014965419.1">
    <property type="nucleotide sequence ID" value="NC_018656.1"/>
</dbReference>
<reference evidence="2 3" key="1">
    <citation type="journal article" date="2012" name="J. Bacteriol.">
        <title>Draft Genome Sequence of an Ammonia-Oxidizing Archaeon, "Candidatus Nitrosopumilus sediminis" AR2, from Svalbard in the Arctic Circle.</title>
        <authorList>
            <person name="Park S.J."/>
            <person name="Kim J.G."/>
            <person name="Jung M.Y."/>
            <person name="Kim S.J."/>
            <person name="Cha I.T."/>
            <person name="Ghai R."/>
            <person name="Martin-Cuadrado A.B."/>
            <person name="Rodriguez-Valera F."/>
            <person name="Rhee S.K."/>
        </authorList>
    </citation>
    <scope>NUCLEOTIDE SEQUENCE [LARGE SCALE GENOMIC DNA]</scope>
    <source>
        <strain evidence="2 3">AR2</strain>
    </source>
</reference>
<keyword evidence="1" id="KW-1133">Transmembrane helix</keyword>
<name>K0BC49_9ARCH</name>
<evidence type="ECO:0000256" key="1">
    <source>
        <dbReference type="SAM" id="Phobius"/>
    </source>
</evidence>